<dbReference type="AlphaFoldDB" id="A0AAN5AIM3"/>
<evidence type="ECO:0000313" key="1">
    <source>
        <dbReference type="EMBL" id="GJM60039.1"/>
    </source>
</evidence>
<gene>
    <name evidence="1" type="ORF">PEDI_05910</name>
</gene>
<reference evidence="1 2" key="1">
    <citation type="submission" date="2021-12" db="EMBL/GenBank/DDBJ databases">
        <title>Genome sequencing of bacteria with rrn-lacking chromosome and rrn-plasmid.</title>
        <authorList>
            <person name="Anda M."/>
            <person name="Iwasaki W."/>
        </authorList>
    </citation>
    <scope>NUCLEOTIDE SEQUENCE [LARGE SCALE GENOMIC DNA]</scope>
    <source>
        <strain evidence="1 2">NBRC 15940</strain>
    </source>
</reference>
<organism evidence="1 2">
    <name type="scientific">Persicobacter diffluens</name>
    <dbReference type="NCBI Taxonomy" id="981"/>
    <lineage>
        <taxon>Bacteria</taxon>
        <taxon>Pseudomonadati</taxon>
        <taxon>Bacteroidota</taxon>
        <taxon>Cytophagia</taxon>
        <taxon>Cytophagales</taxon>
        <taxon>Persicobacteraceae</taxon>
        <taxon>Persicobacter</taxon>
    </lineage>
</organism>
<protein>
    <recommendedName>
        <fullName evidence="3">DUF4595 domain-containing protein</fullName>
    </recommendedName>
</protein>
<dbReference type="RefSeq" id="WP_338235920.1">
    <property type="nucleotide sequence ID" value="NZ_BQKE01000001.1"/>
</dbReference>
<keyword evidence="2" id="KW-1185">Reference proteome</keyword>
<accession>A0AAN5AIM3</accession>
<name>A0AAN5AIM3_9BACT</name>
<evidence type="ECO:0000313" key="2">
    <source>
        <dbReference type="Proteomes" id="UP001310022"/>
    </source>
</evidence>
<evidence type="ECO:0008006" key="3">
    <source>
        <dbReference type="Google" id="ProtNLM"/>
    </source>
</evidence>
<sequence>MKARWYVICLILPFLISCGEGEDDLSYDNPNDIPVICDLTKITLEYNYNENLIQSQTIFDYKQGRVVAMYEQYQDNPVELSMLYDYLPSGQLGRLYDQSNEILYSYDPSGRLTRMESLYLGSNLKKPFGGKIKHNFMNRKAKAASNSLITWADELIYPVAKMYPTQWVEYIYDYDGQLVDEMTYDLHYENGNMVSAISKLILEDEYGFTFEENVEVILEYDQQPSFVASLPLAQVWHENFWSRNNPTKLIYKIGNQVIQETLITYVYGENGLPVSSLNKSTYWDGNGGEEYVEVDEYEMEYNCP</sequence>
<dbReference type="EMBL" id="BQKE01000001">
    <property type="protein sequence ID" value="GJM60039.1"/>
    <property type="molecule type" value="Genomic_DNA"/>
</dbReference>
<dbReference type="PROSITE" id="PS51257">
    <property type="entry name" value="PROKAR_LIPOPROTEIN"/>
    <property type="match status" value="1"/>
</dbReference>
<comment type="caution">
    <text evidence="1">The sequence shown here is derived from an EMBL/GenBank/DDBJ whole genome shotgun (WGS) entry which is preliminary data.</text>
</comment>
<proteinExistence type="predicted"/>
<dbReference type="Proteomes" id="UP001310022">
    <property type="component" value="Unassembled WGS sequence"/>
</dbReference>